<proteinExistence type="predicted"/>
<evidence type="ECO:0000313" key="3">
    <source>
        <dbReference type="Proteomes" id="UP000283269"/>
    </source>
</evidence>
<protein>
    <submittedName>
        <fullName evidence="2">Uncharacterized protein</fullName>
    </submittedName>
</protein>
<dbReference type="InParanoid" id="A0A409XEY2"/>
<dbReference type="EMBL" id="NHYD01001903">
    <property type="protein sequence ID" value="PPQ89349.1"/>
    <property type="molecule type" value="Genomic_DNA"/>
</dbReference>
<organism evidence="2 3">
    <name type="scientific">Psilocybe cyanescens</name>
    <dbReference type="NCBI Taxonomy" id="93625"/>
    <lineage>
        <taxon>Eukaryota</taxon>
        <taxon>Fungi</taxon>
        <taxon>Dikarya</taxon>
        <taxon>Basidiomycota</taxon>
        <taxon>Agaricomycotina</taxon>
        <taxon>Agaricomycetes</taxon>
        <taxon>Agaricomycetidae</taxon>
        <taxon>Agaricales</taxon>
        <taxon>Agaricineae</taxon>
        <taxon>Strophariaceae</taxon>
        <taxon>Psilocybe</taxon>
    </lineage>
</organism>
<name>A0A409XEY2_PSICY</name>
<accession>A0A409XEY2</accession>
<sequence length="48" mass="5377">MTTRQRTMMYYGPSLESYCTFNTGPEQTPARVSEAPSGWEGDVDSNVQ</sequence>
<gene>
    <name evidence="2" type="ORF">CVT25_003186</name>
</gene>
<dbReference type="AlphaFoldDB" id="A0A409XEY2"/>
<comment type="caution">
    <text evidence="2">The sequence shown here is derived from an EMBL/GenBank/DDBJ whole genome shotgun (WGS) entry which is preliminary data.</text>
</comment>
<dbReference type="Proteomes" id="UP000283269">
    <property type="component" value="Unassembled WGS sequence"/>
</dbReference>
<feature type="region of interest" description="Disordered" evidence="1">
    <location>
        <begin position="25"/>
        <end position="48"/>
    </location>
</feature>
<keyword evidence="3" id="KW-1185">Reference proteome</keyword>
<evidence type="ECO:0000256" key="1">
    <source>
        <dbReference type="SAM" id="MobiDB-lite"/>
    </source>
</evidence>
<reference evidence="2 3" key="1">
    <citation type="journal article" date="2018" name="Evol. Lett.">
        <title>Horizontal gene cluster transfer increased hallucinogenic mushroom diversity.</title>
        <authorList>
            <person name="Reynolds H.T."/>
            <person name="Vijayakumar V."/>
            <person name="Gluck-Thaler E."/>
            <person name="Korotkin H.B."/>
            <person name="Matheny P.B."/>
            <person name="Slot J.C."/>
        </authorList>
    </citation>
    <scope>NUCLEOTIDE SEQUENCE [LARGE SCALE GENOMIC DNA]</scope>
    <source>
        <strain evidence="2 3">2631</strain>
    </source>
</reference>
<evidence type="ECO:0000313" key="2">
    <source>
        <dbReference type="EMBL" id="PPQ89349.1"/>
    </source>
</evidence>